<feature type="transmembrane region" description="Helical" evidence="1">
    <location>
        <begin position="77"/>
        <end position="94"/>
    </location>
</feature>
<feature type="transmembrane region" description="Helical" evidence="1">
    <location>
        <begin position="47"/>
        <end position="65"/>
    </location>
</feature>
<dbReference type="AlphaFoldDB" id="A0A7T6Z608"/>
<dbReference type="Proteomes" id="UP000595823">
    <property type="component" value="Chromosome"/>
</dbReference>
<keyword evidence="1" id="KW-1133">Transmembrane helix</keyword>
<dbReference type="KEGG" id="scia:HUG15_19905"/>
<evidence type="ECO:0000313" key="3">
    <source>
        <dbReference type="Proteomes" id="UP000595823"/>
    </source>
</evidence>
<proteinExistence type="predicted"/>
<dbReference type="EMBL" id="CP054705">
    <property type="protein sequence ID" value="QQK77625.1"/>
    <property type="molecule type" value="Genomic_DNA"/>
</dbReference>
<keyword evidence="1" id="KW-0812">Transmembrane</keyword>
<protein>
    <submittedName>
        <fullName evidence="2">Uncharacterized protein</fullName>
    </submittedName>
</protein>
<accession>A0A7T6Z608</accession>
<organism evidence="2 3">
    <name type="scientific">Salicibibacter cibarius</name>
    <dbReference type="NCBI Taxonomy" id="2743000"/>
    <lineage>
        <taxon>Bacteria</taxon>
        <taxon>Bacillati</taxon>
        <taxon>Bacillota</taxon>
        <taxon>Bacilli</taxon>
        <taxon>Bacillales</taxon>
        <taxon>Bacillaceae</taxon>
        <taxon>Salicibibacter</taxon>
    </lineage>
</organism>
<feature type="transmembrane region" description="Helical" evidence="1">
    <location>
        <begin position="9"/>
        <end position="27"/>
    </location>
</feature>
<gene>
    <name evidence="2" type="ORF">HUG15_19905</name>
</gene>
<name>A0A7T6Z608_9BACI</name>
<dbReference type="RefSeq" id="WP_200125131.1">
    <property type="nucleotide sequence ID" value="NZ_CP054705.1"/>
</dbReference>
<reference evidence="2 3" key="1">
    <citation type="submission" date="2020-06" db="EMBL/GenBank/DDBJ databases">
        <title>Genomic analysis of Salicibibacter sp. NKC5-3.</title>
        <authorList>
            <person name="Oh Y.J."/>
        </authorList>
    </citation>
    <scope>NUCLEOTIDE SEQUENCE [LARGE SCALE GENOMIC DNA]</scope>
    <source>
        <strain evidence="2 3">NKC5-3</strain>
    </source>
</reference>
<keyword evidence="1" id="KW-0472">Membrane</keyword>
<keyword evidence="3" id="KW-1185">Reference proteome</keyword>
<sequence length="99" mass="11016">MSDKAWNRLFWAMIIGGSGAGLLFAWYGDRNTEQVSHFLNENTWVPLLFVGVLAIMLYVGILALVRTMTGRPISIKTVFMSIGILALILIFYGVTRGYG</sequence>
<evidence type="ECO:0000313" key="2">
    <source>
        <dbReference type="EMBL" id="QQK77625.1"/>
    </source>
</evidence>
<evidence type="ECO:0000256" key="1">
    <source>
        <dbReference type="SAM" id="Phobius"/>
    </source>
</evidence>